<dbReference type="OrthoDB" id="3190888at2759"/>
<protein>
    <recommendedName>
        <fullName evidence="2">DUF6534 domain-containing protein</fullName>
    </recommendedName>
</protein>
<evidence type="ECO:0000256" key="1">
    <source>
        <dbReference type="SAM" id="Phobius"/>
    </source>
</evidence>
<keyword evidence="1" id="KW-1133">Transmembrane helix</keyword>
<keyword evidence="1" id="KW-0472">Membrane</keyword>
<name>A0A8H6VS86_9AGAR</name>
<feature type="transmembrane region" description="Helical" evidence="1">
    <location>
        <begin position="245"/>
        <end position="263"/>
    </location>
</feature>
<reference evidence="3" key="1">
    <citation type="submission" date="2020-05" db="EMBL/GenBank/DDBJ databases">
        <title>Mycena genomes resolve the evolution of fungal bioluminescence.</title>
        <authorList>
            <person name="Tsai I.J."/>
        </authorList>
    </citation>
    <scope>NUCLEOTIDE SEQUENCE</scope>
    <source>
        <strain evidence="3">171206Taipei</strain>
    </source>
</reference>
<dbReference type="GeneID" id="59351174"/>
<dbReference type="Proteomes" id="UP000636479">
    <property type="component" value="Unassembled WGS sequence"/>
</dbReference>
<dbReference type="EMBL" id="JACAZF010000012">
    <property type="protein sequence ID" value="KAF7291899.1"/>
    <property type="molecule type" value="Genomic_DNA"/>
</dbReference>
<keyword evidence="1" id="KW-0812">Transmembrane</keyword>
<feature type="transmembrane region" description="Helical" evidence="1">
    <location>
        <begin position="200"/>
        <end position="224"/>
    </location>
</feature>
<dbReference type="InterPro" id="IPR045339">
    <property type="entry name" value="DUF6534"/>
</dbReference>
<comment type="caution">
    <text evidence="3">The sequence shown here is derived from an EMBL/GenBank/DDBJ whole genome shotgun (WGS) entry which is preliminary data.</text>
</comment>
<feature type="transmembrane region" description="Helical" evidence="1">
    <location>
        <begin position="52"/>
        <end position="77"/>
    </location>
</feature>
<feature type="domain" description="DUF6534" evidence="2">
    <location>
        <begin position="210"/>
        <end position="295"/>
    </location>
</feature>
<feature type="transmembrane region" description="Helical" evidence="1">
    <location>
        <begin position="269"/>
        <end position="291"/>
    </location>
</feature>
<dbReference type="AlphaFoldDB" id="A0A8H6VS86"/>
<sequence>MVLLSSATWRVVPCLSPHSFIWPPSPFLTMSPIINVGTDAPPTSSFTLDNTLGAVIIGFAASCALYGILLTQAWSYYRTFASDSIVYKFLVMLVVILCMGDQALIGHFTYFYALASVGNPLAMFVGTTTWSIILQQTVSTVIGAIVKCAFATRVYRFSERNFFITAFIVLLVLGQMAVALIFTIQAFGLSSIPAVFQLRTIATISIGLGVGTDVVIAAALCFFLNRLRTGYKPADSLVKRLVVDTINTGVLTTAVSLTTLLLFDFNSGNLVFLATFFQLSKLYGVSFLATLNTRRAVRGRGTDAETGAVDEQSGLPSAIFPMRSGSSRPSNKRQQEETNIFALGTRVPSFHEGDYSPNQNDRDYPFMVGSKLAVRSPEQEGDYSRGLQPHYAY</sequence>
<evidence type="ECO:0000259" key="2">
    <source>
        <dbReference type="Pfam" id="PF20152"/>
    </source>
</evidence>
<proteinExistence type="predicted"/>
<feature type="transmembrane region" description="Helical" evidence="1">
    <location>
        <begin position="162"/>
        <end position="188"/>
    </location>
</feature>
<dbReference type="RefSeq" id="XP_037214626.1">
    <property type="nucleotide sequence ID" value="XM_037368658.1"/>
</dbReference>
<organism evidence="3 4">
    <name type="scientific">Mycena indigotica</name>
    <dbReference type="NCBI Taxonomy" id="2126181"/>
    <lineage>
        <taxon>Eukaryota</taxon>
        <taxon>Fungi</taxon>
        <taxon>Dikarya</taxon>
        <taxon>Basidiomycota</taxon>
        <taxon>Agaricomycotina</taxon>
        <taxon>Agaricomycetes</taxon>
        <taxon>Agaricomycetidae</taxon>
        <taxon>Agaricales</taxon>
        <taxon>Marasmiineae</taxon>
        <taxon>Mycenaceae</taxon>
        <taxon>Mycena</taxon>
    </lineage>
</organism>
<dbReference type="Pfam" id="PF20152">
    <property type="entry name" value="DUF6534"/>
    <property type="match status" value="1"/>
</dbReference>
<evidence type="ECO:0000313" key="4">
    <source>
        <dbReference type="Proteomes" id="UP000636479"/>
    </source>
</evidence>
<feature type="transmembrane region" description="Helical" evidence="1">
    <location>
        <begin position="89"/>
        <end position="112"/>
    </location>
</feature>
<accession>A0A8H6VS86</accession>
<evidence type="ECO:0000313" key="3">
    <source>
        <dbReference type="EMBL" id="KAF7291899.1"/>
    </source>
</evidence>
<feature type="transmembrane region" description="Helical" evidence="1">
    <location>
        <begin position="132"/>
        <end position="150"/>
    </location>
</feature>
<dbReference type="PANTHER" id="PTHR40465">
    <property type="entry name" value="CHROMOSOME 1, WHOLE GENOME SHOTGUN SEQUENCE"/>
    <property type="match status" value="1"/>
</dbReference>
<dbReference type="PANTHER" id="PTHR40465:SF1">
    <property type="entry name" value="DUF6534 DOMAIN-CONTAINING PROTEIN"/>
    <property type="match status" value="1"/>
</dbReference>
<gene>
    <name evidence="3" type="ORF">MIND_01215200</name>
</gene>
<keyword evidence="4" id="KW-1185">Reference proteome</keyword>